<dbReference type="GO" id="GO:0016538">
    <property type="term" value="F:cyclin-dependent protein serine/threonine kinase regulator activity"/>
    <property type="evidence" value="ECO:0007669"/>
    <property type="project" value="TreeGrafter"/>
</dbReference>
<dbReference type="InterPro" id="IPR013922">
    <property type="entry name" value="Cyclin_PHO80-like"/>
</dbReference>
<dbReference type="OrthoDB" id="5304883at2759"/>
<dbReference type="Proteomes" id="UP000030651">
    <property type="component" value="Unassembled WGS sequence"/>
</dbReference>
<protein>
    <submittedName>
        <fullName evidence="2">Uncharacterized protein</fullName>
    </submittedName>
</protein>
<dbReference type="Pfam" id="PF08613">
    <property type="entry name" value="Cyclin"/>
    <property type="match status" value="1"/>
</dbReference>
<dbReference type="CDD" id="cd20558">
    <property type="entry name" value="CYCLIN_ScPCL7-like"/>
    <property type="match status" value="1"/>
</dbReference>
<dbReference type="PANTHER" id="PTHR15615:SF32">
    <property type="entry name" value="PROTEIN KINASE COMPLEX COMPONENT, PUTATIVE (AFU_ORTHOLOGUE AFUA_2G07660)-RELATED"/>
    <property type="match status" value="1"/>
</dbReference>
<dbReference type="PANTHER" id="PTHR15615">
    <property type="match status" value="1"/>
</dbReference>
<feature type="compositionally biased region" description="Low complexity" evidence="1">
    <location>
        <begin position="1"/>
        <end position="15"/>
    </location>
</feature>
<keyword evidence="3" id="KW-1185">Reference proteome</keyword>
<reference evidence="3" key="1">
    <citation type="journal article" date="2015" name="BMC Genomics">
        <title>Genomic and transcriptomic analysis of the endophytic fungus Pestalotiopsis fici reveals its lifestyle and high potential for synthesis of natural products.</title>
        <authorList>
            <person name="Wang X."/>
            <person name="Zhang X."/>
            <person name="Liu L."/>
            <person name="Xiang M."/>
            <person name="Wang W."/>
            <person name="Sun X."/>
            <person name="Che Y."/>
            <person name="Guo L."/>
            <person name="Liu G."/>
            <person name="Guo L."/>
            <person name="Wang C."/>
            <person name="Yin W.B."/>
            <person name="Stadler M."/>
            <person name="Zhang X."/>
            <person name="Liu X."/>
        </authorList>
    </citation>
    <scope>NUCLEOTIDE SEQUENCE [LARGE SCALE GENOMIC DNA]</scope>
    <source>
        <strain evidence="3">W106-1 / CGMCC3.15140</strain>
    </source>
</reference>
<dbReference type="eggNOG" id="KOG1674">
    <property type="taxonomic scope" value="Eukaryota"/>
</dbReference>
<sequence>MPDQDAPSTADDATPTTPPPAPIPAADPKLIGQARTPPPLHHAGPLPSSQDLFKISPIAALRLLASGTEALVRMTGDIPPTPPPSTHTVPQMRGFQQEKAAIARSHSEKSLARLREQEEEKEKAAAAEAAARAHHSSRSETPSSSCYQPIDGVHLRHTPTPAPPPGSPEPYIVIGENSQPLNLQHSAITRKFYSKAPPPISIEEYLMRIHRWCPMSSAVYLATSFYLFRLGVEERAIPVTRRNCHRLLLAGLRVAMKALEDLSYPHAKFAKVGGVSELELARLEISFCFLAGFELVVREEQLKLHWESLKDGASLGNLGDGGSATEVGRVPVLRLEHRRRLDAEVNG</sequence>
<dbReference type="GO" id="GO:0019901">
    <property type="term" value="F:protein kinase binding"/>
    <property type="evidence" value="ECO:0007669"/>
    <property type="project" value="InterPro"/>
</dbReference>
<accession>W3WSH4</accession>
<proteinExistence type="predicted"/>
<gene>
    <name evidence="2" type="ORF">PFICI_12200</name>
</gene>
<dbReference type="OMA" id="CFLAGFE"/>
<dbReference type="Gene3D" id="1.10.472.10">
    <property type="entry name" value="Cyclin-like"/>
    <property type="match status" value="1"/>
</dbReference>
<evidence type="ECO:0000256" key="1">
    <source>
        <dbReference type="SAM" id="MobiDB-lite"/>
    </source>
</evidence>
<feature type="region of interest" description="Disordered" evidence="1">
    <location>
        <begin position="1"/>
        <end position="50"/>
    </location>
</feature>
<dbReference type="GeneID" id="19277213"/>
<feature type="region of interest" description="Disordered" evidence="1">
    <location>
        <begin position="104"/>
        <end position="170"/>
    </location>
</feature>
<feature type="compositionally biased region" description="Basic and acidic residues" evidence="1">
    <location>
        <begin position="105"/>
        <end position="125"/>
    </location>
</feature>
<dbReference type="GO" id="GO:0000307">
    <property type="term" value="C:cyclin-dependent protein kinase holoenzyme complex"/>
    <property type="evidence" value="ECO:0007669"/>
    <property type="project" value="TreeGrafter"/>
</dbReference>
<organism evidence="2 3">
    <name type="scientific">Pestalotiopsis fici (strain W106-1 / CGMCC3.15140)</name>
    <dbReference type="NCBI Taxonomy" id="1229662"/>
    <lineage>
        <taxon>Eukaryota</taxon>
        <taxon>Fungi</taxon>
        <taxon>Dikarya</taxon>
        <taxon>Ascomycota</taxon>
        <taxon>Pezizomycotina</taxon>
        <taxon>Sordariomycetes</taxon>
        <taxon>Xylariomycetidae</taxon>
        <taxon>Amphisphaeriales</taxon>
        <taxon>Sporocadaceae</taxon>
        <taxon>Pestalotiopsis</taxon>
    </lineage>
</organism>
<dbReference type="RefSeq" id="XP_007838972.1">
    <property type="nucleotide sequence ID" value="XM_007840781.1"/>
</dbReference>
<dbReference type="HOGENOM" id="CLU_052076_0_0_1"/>
<dbReference type="AlphaFoldDB" id="W3WSH4"/>
<feature type="compositionally biased region" description="Pro residues" evidence="1">
    <location>
        <begin position="16"/>
        <end position="25"/>
    </location>
</feature>
<dbReference type="InParanoid" id="W3WSH4"/>
<dbReference type="EMBL" id="KI912117">
    <property type="protein sequence ID" value="ETS76813.1"/>
    <property type="molecule type" value="Genomic_DNA"/>
</dbReference>
<name>W3WSH4_PESFW</name>
<dbReference type="STRING" id="1229662.W3WSH4"/>
<evidence type="ECO:0000313" key="2">
    <source>
        <dbReference type="EMBL" id="ETS76813.1"/>
    </source>
</evidence>
<dbReference type="KEGG" id="pfy:PFICI_12200"/>
<evidence type="ECO:0000313" key="3">
    <source>
        <dbReference type="Proteomes" id="UP000030651"/>
    </source>
</evidence>
<dbReference type="GO" id="GO:0005634">
    <property type="term" value="C:nucleus"/>
    <property type="evidence" value="ECO:0007669"/>
    <property type="project" value="TreeGrafter"/>
</dbReference>